<evidence type="ECO:0000313" key="1">
    <source>
        <dbReference type="EMBL" id="MYL54935.1"/>
    </source>
</evidence>
<proteinExistence type="predicted"/>
<sequence>MRNKTIISILIFLFISSLVACGSNKVEDSNGDKQEVNSVNVYKQEFDEEDSKKTLLFTLQKDKNKNKLDKFIKAANEVKYQTSRVDMPPSDYKLEFGLANNKKVSYSLWLEPNFEGGFIMEDSSHFAQFNQATSKELLNIINHK</sequence>
<name>A0ACC7VJR2_9BACI</name>
<comment type="caution">
    <text evidence="1">The sequence shown here is derived from an EMBL/GenBank/DDBJ whole genome shotgun (WGS) entry which is preliminary data.</text>
</comment>
<dbReference type="Proteomes" id="UP000466692">
    <property type="component" value="Unassembled WGS sequence"/>
</dbReference>
<gene>
    <name evidence="1" type="ORF">GLW08_16495</name>
</gene>
<protein>
    <submittedName>
        <fullName evidence="1">Uncharacterized protein</fullName>
    </submittedName>
</protein>
<dbReference type="EMBL" id="WMEU01000006">
    <property type="protein sequence ID" value="MYL54935.1"/>
    <property type="molecule type" value="Genomic_DNA"/>
</dbReference>
<evidence type="ECO:0000313" key="2">
    <source>
        <dbReference type="Proteomes" id="UP000466692"/>
    </source>
</evidence>
<accession>A0ACC7VJR2</accession>
<reference evidence="1" key="1">
    <citation type="submission" date="2019-11" db="EMBL/GenBank/DDBJ databases">
        <title>Genome sequences of 17 halophilic strains isolated from different environments.</title>
        <authorList>
            <person name="Furrow R.E."/>
        </authorList>
    </citation>
    <scope>NUCLEOTIDE SEQUENCE</scope>
    <source>
        <strain evidence="1">22510_22_Filter</strain>
    </source>
</reference>
<keyword evidence="2" id="KW-1185">Reference proteome</keyword>
<organism evidence="1 2">
    <name type="scientific">Pontibacillus yanchengensis</name>
    <dbReference type="NCBI Taxonomy" id="462910"/>
    <lineage>
        <taxon>Bacteria</taxon>
        <taxon>Bacillati</taxon>
        <taxon>Bacillota</taxon>
        <taxon>Bacilli</taxon>
        <taxon>Bacillales</taxon>
        <taxon>Bacillaceae</taxon>
        <taxon>Pontibacillus</taxon>
    </lineage>
</organism>